<keyword evidence="11" id="KW-1185">Reference proteome</keyword>
<evidence type="ECO:0000256" key="2">
    <source>
        <dbReference type="ARBA" id="ARBA00022475"/>
    </source>
</evidence>
<keyword evidence="5 7" id="KW-0472">Membrane</keyword>
<evidence type="ECO:0000256" key="3">
    <source>
        <dbReference type="ARBA" id="ARBA00022692"/>
    </source>
</evidence>
<comment type="caution">
    <text evidence="10">The sequence shown here is derived from an EMBL/GenBank/DDBJ whole genome shotgun (WGS) entry which is preliminary data.</text>
</comment>
<protein>
    <submittedName>
        <fullName evidence="10">Acetoin utilization transport system permease protein</fullName>
    </submittedName>
</protein>
<evidence type="ECO:0000256" key="5">
    <source>
        <dbReference type="ARBA" id="ARBA00023136"/>
    </source>
</evidence>
<evidence type="ECO:0000259" key="9">
    <source>
        <dbReference type="Pfam" id="PF12704"/>
    </source>
</evidence>
<feature type="transmembrane region" description="Helical" evidence="7">
    <location>
        <begin position="403"/>
        <end position="421"/>
    </location>
</feature>
<feature type="transmembrane region" description="Helical" evidence="7">
    <location>
        <begin position="293"/>
        <end position="318"/>
    </location>
</feature>
<keyword evidence="2" id="KW-1003">Cell membrane</keyword>
<name>A0ABS2N7T2_9BACI</name>
<dbReference type="InterPro" id="IPR003838">
    <property type="entry name" value="ABC3_permease_C"/>
</dbReference>
<keyword evidence="3 7" id="KW-0812">Transmembrane</keyword>
<keyword evidence="4 7" id="KW-1133">Transmembrane helix</keyword>
<gene>
    <name evidence="10" type="ORF">JOC86_000397</name>
</gene>
<evidence type="ECO:0000313" key="10">
    <source>
        <dbReference type="EMBL" id="MBM7583860.1"/>
    </source>
</evidence>
<comment type="subcellular location">
    <subcellularLocation>
        <location evidence="1">Cell membrane</location>
        <topology evidence="1">Multi-pass membrane protein</topology>
    </subcellularLocation>
</comment>
<dbReference type="Pfam" id="PF02687">
    <property type="entry name" value="FtsX"/>
    <property type="match status" value="1"/>
</dbReference>
<comment type="similarity">
    <text evidence="6">Belongs to the ABC-4 integral membrane protein family.</text>
</comment>
<feature type="domain" description="ABC3 transporter permease C-terminal" evidence="8">
    <location>
        <begin position="304"/>
        <end position="431"/>
    </location>
</feature>
<evidence type="ECO:0000259" key="8">
    <source>
        <dbReference type="Pfam" id="PF02687"/>
    </source>
</evidence>
<feature type="transmembrane region" description="Helical" evidence="7">
    <location>
        <begin position="355"/>
        <end position="383"/>
    </location>
</feature>
<evidence type="ECO:0000256" key="7">
    <source>
        <dbReference type="SAM" id="Phobius"/>
    </source>
</evidence>
<proteinExistence type="inferred from homology"/>
<dbReference type="Proteomes" id="UP001646157">
    <property type="component" value="Unassembled WGS sequence"/>
</dbReference>
<accession>A0ABS2N7T2</accession>
<feature type="domain" description="MacB-like periplasmic core" evidence="9">
    <location>
        <begin position="23"/>
        <end position="275"/>
    </location>
</feature>
<dbReference type="Pfam" id="PF12704">
    <property type="entry name" value="MacB_PCD"/>
    <property type="match status" value="1"/>
</dbReference>
<dbReference type="PANTHER" id="PTHR30572:SF4">
    <property type="entry name" value="ABC TRANSPORTER PERMEASE YTRF"/>
    <property type="match status" value="1"/>
</dbReference>
<dbReference type="PANTHER" id="PTHR30572">
    <property type="entry name" value="MEMBRANE COMPONENT OF TRANSPORTER-RELATED"/>
    <property type="match status" value="1"/>
</dbReference>
<feature type="transmembrane region" description="Helical" evidence="7">
    <location>
        <begin position="21"/>
        <end position="45"/>
    </location>
</feature>
<evidence type="ECO:0000313" key="11">
    <source>
        <dbReference type="Proteomes" id="UP001646157"/>
    </source>
</evidence>
<dbReference type="EMBL" id="JAFBDZ010000001">
    <property type="protein sequence ID" value="MBM7583860.1"/>
    <property type="molecule type" value="Genomic_DNA"/>
</dbReference>
<dbReference type="PROSITE" id="PS51257">
    <property type="entry name" value="PROKAR_LIPOPROTEIN"/>
    <property type="match status" value="1"/>
</dbReference>
<dbReference type="RefSeq" id="WP_205168083.1">
    <property type="nucleotide sequence ID" value="NZ_JAFBDZ010000001.1"/>
</dbReference>
<organism evidence="10 11">
    <name type="scientific">Rossellomorea pakistanensis</name>
    <dbReference type="NCBI Taxonomy" id="992288"/>
    <lineage>
        <taxon>Bacteria</taxon>
        <taxon>Bacillati</taxon>
        <taxon>Bacillota</taxon>
        <taxon>Bacilli</taxon>
        <taxon>Bacillales</taxon>
        <taxon>Bacillaceae</taxon>
        <taxon>Rossellomorea</taxon>
    </lineage>
</organism>
<evidence type="ECO:0000256" key="6">
    <source>
        <dbReference type="ARBA" id="ARBA00038076"/>
    </source>
</evidence>
<dbReference type="InterPro" id="IPR050250">
    <property type="entry name" value="Macrolide_Exporter_MacB"/>
</dbReference>
<evidence type="ECO:0000256" key="4">
    <source>
        <dbReference type="ARBA" id="ARBA00022989"/>
    </source>
</evidence>
<dbReference type="InterPro" id="IPR025857">
    <property type="entry name" value="MacB_PCD"/>
</dbReference>
<sequence>MKLKDQFRFIRKNMKKNRSRVYMTILATSIGCAFLIVLASVGFGLHKHIISEITQDRSVTQIEVHGKDQGNGNSSITDKDIKRFEEISNVKAVTRRKNVEAPTQIELGNYLAQTSLSVVHYPSENKAGFELKEGRMPEKPNEVIVGYHFKEGLYKSNGKETSPEEIYNEEGQIKKELRYNNKESILNETILLKTFKSDRNEEGPKETFLKIVGIAKAPKKDWLMDNGIFISNTVLQEIHHFAGGEENTTENDGYQQVTIYANSMEEVKDISQTLKDEGYYVYSVVDEIEEVNLVFSILKFGLVFIGTIALLIASIGIYNTMSMAVTERTQDIGIMKAIGGHPKIIKNIFLLESSYIGLIGAILGALVAYLISFSVNAALPFAIKQFFEQEMTRPISLSYIPPYLTIICIILSILVAVLSGLKPASKATKIDVLSALRRDI</sequence>
<evidence type="ECO:0000256" key="1">
    <source>
        <dbReference type="ARBA" id="ARBA00004651"/>
    </source>
</evidence>
<reference evidence="10 11" key="1">
    <citation type="submission" date="2021-01" db="EMBL/GenBank/DDBJ databases">
        <title>Genomic Encyclopedia of Type Strains, Phase IV (KMG-IV): sequencing the most valuable type-strain genomes for metagenomic binning, comparative biology and taxonomic classification.</title>
        <authorList>
            <person name="Goeker M."/>
        </authorList>
    </citation>
    <scope>NUCLEOTIDE SEQUENCE [LARGE SCALE GENOMIC DNA]</scope>
    <source>
        <strain evidence="10 11">DSM 24834</strain>
    </source>
</reference>